<dbReference type="EMBL" id="CP002780">
    <property type="protein sequence ID" value="AEG61666.1"/>
    <property type="molecule type" value="Genomic_DNA"/>
</dbReference>
<dbReference type="CDD" id="cd04622">
    <property type="entry name" value="CBS_pair_HRP1_like"/>
    <property type="match status" value="1"/>
</dbReference>
<keyword evidence="1 2" id="KW-0129">CBS domain</keyword>
<protein>
    <submittedName>
        <fullName evidence="4">CBS domain containing protein</fullName>
    </submittedName>
</protein>
<evidence type="ECO:0000256" key="2">
    <source>
        <dbReference type="PROSITE-ProRule" id="PRU00703"/>
    </source>
</evidence>
<evidence type="ECO:0000256" key="1">
    <source>
        <dbReference type="ARBA" id="ARBA00023122"/>
    </source>
</evidence>
<reference evidence="4 5" key="2">
    <citation type="journal article" date="2012" name="Stand. Genomic Sci.">
        <title>Complete genome sequence of the sulfate-reducing firmicute Desulfotomaculum ruminis type strain (DL(T)).</title>
        <authorList>
            <person name="Spring S."/>
            <person name="Visser M."/>
            <person name="Lu M."/>
            <person name="Copeland A."/>
            <person name="Lapidus A."/>
            <person name="Lucas S."/>
            <person name="Cheng J.F."/>
            <person name="Han C."/>
            <person name="Tapia R."/>
            <person name="Goodwin L.A."/>
            <person name="Pitluck S."/>
            <person name="Ivanova N."/>
            <person name="Land M."/>
            <person name="Hauser L."/>
            <person name="Larimer F."/>
            <person name="Rohde M."/>
            <person name="Goker M."/>
            <person name="Detter J.C."/>
            <person name="Kyrpides N.C."/>
            <person name="Woyke T."/>
            <person name="Schaap P.J."/>
            <person name="Plugge C.M."/>
            <person name="Muyzer G."/>
            <person name="Kuever J."/>
            <person name="Pereira I.A."/>
            <person name="Parshina S.N."/>
            <person name="Bernier-Latmani R."/>
            <person name="Stams A.J."/>
            <person name="Klenk H.P."/>
        </authorList>
    </citation>
    <scope>NUCLEOTIDE SEQUENCE [LARGE SCALE GENOMIC DNA]</scope>
    <source>
        <strain evidence="5">ATCC 23193 / DSM 2154 / NCIB 8452 / DL</strain>
    </source>
</reference>
<feature type="domain" description="CBS" evidence="3">
    <location>
        <begin position="74"/>
        <end position="129"/>
    </location>
</feature>
<reference evidence="5" key="1">
    <citation type="submission" date="2011-05" db="EMBL/GenBank/DDBJ databases">
        <title>Complete sequence of Desulfotomaculum ruminis DSM 2154.</title>
        <authorList>
            <person name="Lucas S."/>
            <person name="Copeland A."/>
            <person name="Lapidus A."/>
            <person name="Cheng J.-F."/>
            <person name="Goodwin L."/>
            <person name="Pitluck S."/>
            <person name="Lu M."/>
            <person name="Detter J.C."/>
            <person name="Han C."/>
            <person name="Tapia R."/>
            <person name="Land M."/>
            <person name="Hauser L."/>
            <person name="Kyrpides N."/>
            <person name="Ivanova N."/>
            <person name="Mikhailova N."/>
            <person name="Pagani I."/>
            <person name="Stams A.J.M."/>
            <person name="Plugge C.M."/>
            <person name="Muyzer G."/>
            <person name="Kuever J."/>
            <person name="Parshina S.N."/>
            <person name="Ivanova A.E."/>
            <person name="Nazina T.N."/>
            <person name="Brambilla E."/>
            <person name="Spring S."/>
            <person name="Klenk H.-P."/>
            <person name="Woyke T."/>
        </authorList>
    </citation>
    <scope>NUCLEOTIDE SEQUENCE [LARGE SCALE GENOMIC DNA]</scope>
    <source>
        <strain evidence="5">ATCC 23193 / DSM 2154 / NCIB 8452 / DL</strain>
    </source>
</reference>
<dbReference type="SUPFAM" id="SSF54631">
    <property type="entry name" value="CBS-domain pair"/>
    <property type="match status" value="1"/>
</dbReference>
<organism evidence="4 5">
    <name type="scientific">Desulforamulus ruminis (strain ATCC 23193 / DSM 2154 / NCIMB 8452 / DL)</name>
    <name type="common">Desulfotomaculum ruminis</name>
    <dbReference type="NCBI Taxonomy" id="696281"/>
    <lineage>
        <taxon>Bacteria</taxon>
        <taxon>Bacillati</taxon>
        <taxon>Bacillota</taxon>
        <taxon>Clostridia</taxon>
        <taxon>Eubacteriales</taxon>
        <taxon>Peptococcaceae</taxon>
        <taxon>Desulforamulus</taxon>
    </lineage>
</organism>
<dbReference type="InterPro" id="IPR051257">
    <property type="entry name" value="Diverse_CBS-Domain"/>
</dbReference>
<dbReference type="eggNOG" id="COG0517">
    <property type="taxonomic scope" value="Bacteria"/>
</dbReference>
<evidence type="ECO:0000313" key="4">
    <source>
        <dbReference type="EMBL" id="AEG61666.1"/>
    </source>
</evidence>
<evidence type="ECO:0000313" key="5">
    <source>
        <dbReference type="Proteomes" id="UP000009234"/>
    </source>
</evidence>
<keyword evidence="5" id="KW-1185">Reference proteome</keyword>
<evidence type="ECO:0000259" key="3">
    <source>
        <dbReference type="PROSITE" id="PS51371"/>
    </source>
</evidence>
<dbReference type="AlphaFoldDB" id="F6DLM4"/>
<dbReference type="PANTHER" id="PTHR43080:SF2">
    <property type="entry name" value="CBS DOMAIN-CONTAINING PROTEIN"/>
    <property type="match status" value="1"/>
</dbReference>
<dbReference type="PROSITE" id="PS51371">
    <property type="entry name" value="CBS"/>
    <property type="match status" value="2"/>
</dbReference>
<dbReference type="Proteomes" id="UP000009234">
    <property type="component" value="Chromosome"/>
</dbReference>
<dbReference type="RefSeq" id="WP_013843412.1">
    <property type="nucleotide sequence ID" value="NC_015589.1"/>
</dbReference>
<dbReference type="OrthoDB" id="9802114at2"/>
<dbReference type="InterPro" id="IPR046342">
    <property type="entry name" value="CBS_dom_sf"/>
</dbReference>
<gene>
    <name evidence="4" type="ordered locus">Desru_3463</name>
</gene>
<dbReference type="Gene3D" id="3.10.580.10">
    <property type="entry name" value="CBS-domain"/>
    <property type="match status" value="1"/>
</dbReference>
<accession>F6DLM4</accession>
<dbReference type="PANTHER" id="PTHR43080">
    <property type="entry name" value="CBS DOMAIN-CONTAINING PROTEIN CBSX3, MITOCHONDRIAL"/>
    <property type="match status" value="1"/>
</dbReference>
<dbReference type="SMART" id="SM00116">
    <property type="entry name" value="CBS"/>
    <property type="match status" value="2"/>
</dbReference>
<dbReference type="KEGG" id="dru:Desru_3463"/>
<sequence length="146" mass="15475">MTQSLKDIMTQNVATIGPDQSAQEAARLMSQHNVGSIPVVENGKCVGMITDRDITLRITSQGLDPQSTQVQSIMTTDVVTGAPEMDVHQAANLMAERQIRRLPVVENGQVTGMVALGDLATTDIYQNEAGQALSGISTPSQPGNLS</sequence>
<name>F6DLM4_DESRL</name>
<proteinExistence type="predicted"/>
<dbReference type="STRING" id="696281.Desru_3463"/>
<dbReference type="Pfam" id="PF00571">
    <property type="entry name" value="CBS"/>
    <property type="match status" value="2"/>
</dbReference>
<dbReference type="HOGENOM" id="CLU_040681_12_0_9"/>
<feature type="domain" description="CBS" evidence="3">
    <location>
        <begin position="9"/>
        <end position="65"/>
    </location>
</feature>
<dbReference type="InterPro" id="IPR000644">
    <property type="entry name" value="CBS_dom"/>
</dbReference>